<dbReference type="RefSeq" id="WP_252083472.1">
    <property type="nucleotide sequence ID" value="NZ_CP092418.1"/>
</dbReference>
<dbReference type="EMBL" id="CP092418">
    <property type="protein sequence ID" value="USD21069.1"/>
    <property type="molecule type" value="Genomic_DNA"/>
</dbReference>
<dbReference type="Gene3D" id="2.40.160.20">
    <property type="match status" value="1"/>
</dbReference>
<evidence type="ECO:0000313" key="5">
    <source>
        <dbReference type="Proteomes" id="UP001055658"/>
    </source>
</evidence>
<dbReference type="SUPFAM" id="SSF56925">
    <property type="entry name" value="OMPA-like"/>
    <property type="match status" value="1"/>
</dbReference>
<dbReference type="Pfam" id="PF13505">
    <property type="entry name" value="OMP_b-brl"/>
    <property type="match status" value="1"/>
</dbReference>
<feature type="signal peptide" evidence="2">
    <location>
        <begin position="1"/>
        <end position="19"/>
    </location>
</feature>
<feature type="chain" id="PRO_5045975221" evidence="2">
    <location>
        <begin position="20"/>
        <end position="211"/>
    </location>
</feature>
<evidence type="ECO:0000256" key="1">
    <source>
        <dbReference type="ARBA" id="ARBA00022729"/>
    </source>
</evidence>
<evidence type="ECO:0000259" key="3">
    <source>
        <dbReference type="Pfam" id="PF13505"/>
    </source>
</evidence>
<sequence>MKRFILATAIALTASNTIALENNFYLKSTYGAVDTDISTQEALERFETKLSDPSGWSITLGYHLNNHIAFEGGFIDLGDAKGSYRHEESSIGDWGGTNYERHIYDYTLSTEATILGLFFTTDITKDFYAGIRIGYQFWDEHLQEKDDVFFWDWDEYEDIITTHKTNDGSDLYYGISVGWNYNKWSLNLEHTTFEMEKREPRLSSLALTYNF</sequence>
<organism evidence="4 5">
    <name type="scientific">Microbulbifer variabilis</name>
    <dbReference type="NCBI Taxonomy" id="266805"/>
    <lineage>
        <taxon>Bacteria</taxon>
        <taxon>Pseudomonadati</taxon>
        <taxon>Pseudomonadota</taxon>
        <taxon>Gammaproteobacteria</taxon>
        <taxon>Cellvibrionales</taxon>
        <taxon>Microbulbiferaceae</taxon>
        <taxon>Microbulbifer</taxon>
    </lineage>
</organism>
<keyword evidence="1 2" id="KW-0732">Signal</keyword>
<evidence type="ECO:0000256" key="2">
    <source>
        <dbReference type="SAM" id="SignalP"/>
    </source>
</evidence>
<accession>A0ABY4VGJ6</accession>
<evidence type="ECO:0000313" key="4">
    <source>
        <dbReference type="EMBL" id="USD21069.1"/>
    </source>
</evidence>
<name>A0ABY4VGJ6_9GAMM</name>
<keyword evidence="5" id="KW-1185">Reference proteome</keyword>
<gene>
    <name evidence="4" type="ORF">MJO52_18710</name>
</gene>
<dbReference type="InterPro" id="IPR027385">
    <property type="entry name" value="Beta-barrel_OMP"/>
</dbReference>
<reference evidence="4" key="1">
    <citation type="submission" date="2022-02" db="EMBL/GenBank/DDBJ databases">
        <title>Coral-associated bacteria.</title>
        <authorList>
            <person name="Tang K."/>
            <person name="Wang X."/>
        </authorList>
    </citation>
    <scope>NUCLEOTIDE SEQUENCE</scope>
    <source>
        <strain evidence="4">SCSIO 43006</strain>
    </source>
</reference>
<protein>
    <submittedName>
        <fullName evidence="4">Outer membrane beta-barrel protein</fullName>
    </submittedName>
</protein>
<proteinExistence type="predicted"/>
<dbReference type="Proteomes" id="UP001055658">
    <property type="component" value="Chromosome"/>
</dbReference>
<dbReference type="InterPro" id="IPR011250">
    <property type="entry name" value="OMP/PagP_B-barrel"/>
</dbReference>
<feature type="domain" description="Outer membrane protein beta-barrel" evidence="3">
    <location>
        <begin position="4"/>
        <end position="211"/>
    </location>
</feature>